<dbReference type="GO" id="GO:0015031">
    <property type="term" value="P:protein transport"/>
    <property type="evidence" value="ECO:0007669"/>
    <property type="project" value="UniProtKB-KW"/>
</dbReference>
<evidence type="ECO:0000313" key="12">
    <source>
        <dbReference type="EMBL" id="PTN04033.1"/>
    </source>
</evidence>
<gene>
    <name evidence="12" type="ORF">C8N32_101231</name>
</gene>
<evidence type="ECO:0000256" key="10">
    <source>
        <dbReference type="SAM" id="MobiDB-lite"/>
    </source>
</evidence>
<evidence type="ECO:0000256" key="1">
    <source>
        <dbReference type="ARBA" id="ARBA00004383"/>
    </source>
</evidence>
<reference evidence="12 13" key="1">
    <citation type="submission" date="2018-04" db="EMBL/GenBank/DDBJ databases">
        <title>Genomic Encyclopedia of Archaeal and Bacterial Type Strains, Phase II (KMG-II): from individual species to whole genera.</title>
        <authorList>
            <person name="Goeker M."/>
        </authorList>
    </citation>
    <scope>NUCLEOTIDE SEQUENCE [LARGE SCALE GENOMIC DNA]</scope>
    <source>
        <strain evidence="12 13">DSM 18064</strain>
    </source>
</reference>
<comment type="caution">
    <text evidence="12">The sequence shown here is derived from an EMBL/GenBank/DDBJ whole genome shotgun (WGS) entry which is preliminary data.</text>
</comment>
<dbReference type="InterPro" id="IPR051045">
    <property type="entry name" value="TonB-dependent_transducer"/>
</dbReference>
<name>A0A2T5BWN0_9RHOB</name>
<dbReference type="Pfam" id="PF03544">
    <property type="entry name" value="TonB_C"/>
    <property type="match status" value="1"/>
</dbReference>
<protein>
    <submittedName>
        <fullName evidence="12">Outer membrane transport energization protein TonB</fullName>
    </submittedName>
</protein>
<dbReference type="GO" id="GO:0031992">
    <property type="term" value="F:energy transducer activity"/>
    <property type="evidence" value="ECO:0007669"/>
    <property type="project" value="TreeGrafter"/>
</dbReference>
<evidence type="ECO:0000256" key="2">
    <source>
        <dbReference type="ARBA" id="ARBA00006555"/>
    </source>
</evidence>
<dbReference type="GO" id="GO:0098797">
    <property type="term" value="C:plasma membrane protein complex"/>
    <property type="evidence" value="ECO:0007669"/>
    <property type="project" value="TreeGrafter"/>
</dbReference>
<dbReference type="PANTHER" id="PTHR33446">
    <property type="entry name" value="PROTEIN TONB-RELATED"/>
    <property type="match status" value="1"/>
</dbReference>
<evidence type="ECO:0000256" key="3">
    <source>
        <dbReference type="ARBA" id="ARBA00022448"/>
    </source>
</evidence>
<sequence>MRTVAEIVLILPVAAGLHMAAFGLAGTPGGGARGGERGESVLSLAAVTPGLRQLAESWETAPPVRADPPAMRVPAVADVAPMPQTGSARPKTAEPVVLAPGQPDTTPQIAPPLRAKPAPVRPQAGQVARGTGGAPRAALATPAPQAGLSPGQEKSLRVDWGRAILTRVSRSHRYPQGAVRDRMQGRALVELVVARDGRLVSVRLVQSTGAAVLDKAALAAVRGAGRFPPAPKGLTQGRYSFTIPLRFAPPRQAGGSAARP</sequence>
<evidence type="ECO:0000256" key="8">
    <source>
        <dbReference type="ARBA" id="ARBA00022989"/>
    </source>
</evidence>
<evidence type="ECO:0000256" key="9">
    <source>
        <dbReference type="ARBA" id="ARBA00023136"/>
    </source>
</evidence>
<keyword evidence="4" id="KW-1003">Cell membrane</keyword>
<dbReference type="AlphaFoldDB" id="A0A2T5BWN0"/>
<keyword evidence="9" id="KW-0472">Membrane</keyword>
<dbReference type="InterPro" id="IPR037682">
    <property type="entry name" value="TonB_C"/>
</dbReference>
<keyword evidence="3" id="KW-0813">Transport</keyword>
<keyword evidence="13" id="KW-1185">Reference proteome</keyword>
<evidence type="ECO:0000256" key="4">
    <source>
        <dbReference type="ARBA" id="ARBA00022475"/>
    </source>
</evidence>
<keyword evidence="5" id="KW-0997">Cell inner membrane</keyword>
<evidence type="ECO:0000256" key="5">
    <source>
        <dbReference type="ARBA" id="ARBA00022519"/>
    </source>
</evidence>
<proteinExistence type="inferred from homology"/>
<dbReference type="RefSeq" id="WP_107890628.1">
    <property type="nucleotide sequence ID" value="NZ_QAAA01000001.1"/>
</dbReference>
<keyword evidence="6" id="KW-0812">Transmembrane</keyword>
<evidence type="ECO:0000256" key="7">
    <source>
        <dbReference type="ARBA" id="ARBA00022927"/>
    </source>
</evidence>
<dbReference type="EMBL" id="QAAA01000001">
    <property type="protein sequence ID" value="PTN04033.1"/>
    <property type="molecule type" value="Genomic_DNA"/>
</dbReference>
<accession>A0A2T5BWN0</accession>
<dbReference type="GO" id="GO:0055085">
    <property type="term" value="P:transmembrane transport"/>
    <property type="evidence" value="ECO:0007669"/>
    <property type="project" value="InterPro"/>
</dbReference>
<keyword evidence="7" id="KW-0653">Protein transport</keyword>
<evidence type="ECO:0000313" key="13">
    <source>
        <dbReference type="Proteomes" id="UP000243859"/>
    </source>
</evidence>
<dbReference type="SUPFAM" id="SSF74653">
    <property type="entry name" value="TolA/TonB C-terminal domain"/>
    <property type="match status" value="1"/>
</dbReference>
<dbReference type="InterPro" id="IPR006260">
    <property type="entry name" value="TonB/TolA_C"/>
</dbReference>
<comment type="subcellular location">
    <subcellularLocation>
        <location evidence="1">Cell inner membrane</location>
        <topology evidence="1">Single-pass membrane protein</topology>
        <orientation evidence="1">Periplasmic side</orientation>
    </subcellularLocation>
</comment>
<comment type="similarity">
    <text evidence="2">Belongs to the TonB family.</text>
</comment>
<dbReference type="Proteomes" id="UP000243859">
    <property type="component" value="Unassembled WGS sequence"/>
</dbReference>
<evidence type="ECO:0000256" key="6">
    <source>
        <dbReference type="ARBA" id="ARBA00022692"/>
    </source>
</evidence>
<keyword evidence="8" id="KW-1133">Transmembrane helix</keyword>
<dbReference type="Gene3D" id="3.30.1150.10">
    <property type="match status" value="1"/>
</dbReference>
<organism evidence="12 13">
    <name type="scientific">Rhodovulum imhoffii</name>
    <dbReference type="NCBI Taxonomy" id="365340"/>
    <lineage>
        <taxon>Bacteria</taxon>
        <taxon>Pseudomonadati</taxon>
        <taxon>Pseudomonadota</taxon>
        <taxon>Alphaproteobacteria</taxon>
        <taxon>Rhodobacterales</taxon>
        <taxon>Paracoccaceae</taxon>
        <taxon>Rhodovulum</taxon>
    </lineage>
</organism>
<dbReference type="PROSITE" id="PS52015">
    <property type="entry name" value="TONB_CTD"/>
    <property type="match status" value="1"/>
</dbReference>
<dbReference type="PANTHER" id="PTHR33446:SF2">
    <property type="entry name" value="PROTEIN TONB"/>
    <property type="match status" value="1"/>
</dbReference>
<evidence type="ECO:0000259" key="11">
    <source>
        <dbReference type="PROSITE" id="PS52015"/>
    </source>
</evidence>
<dbReference type="NCBIfam" id="TIGR01352">
    <property type="entry name" value="tonB_Cterm"/>
    <property type="match status" value="1"/>
</dbReference>
<feature type="region of interest" description="Disordered" evidence="10">
    <location>
        <begin position="113"/>
        <end position="154"/>
    </location>
</feature>
<dbReference type="OrthoDB" id="7722272at2"/>
<feature type="domain" description="TonB C-terminal" evidence="11">
    <location>
        <begin position="159"/>
        <end position="256"/>
    </location>
</feature>